<dbReference type="OrthoDB" id="10276146at2759"/>
<feature type="transmembrane region" description="Helical" evidence="2">
    <location>
        <begin position="12"/>
        <end position="29"/>
    </location>
</feature>
<feature type="transmembrane region" description="Helical" evidence="2">
    <location>
        <begin position="299"/>
        <end position="322"/>
    </location>
</feature>
<protein>
    <submittedName>
        <fullName evidence="3">Uncharacterized protein</fullName>
    </submittedName>
</protein>
<name>A0A1Q9F4T6_SYMMI</name>
<dbReference type="AlphaFoldDB" id="A0A1Q9F4T6"/>
<organism evidence="3 4">
    <name type="scientific">Symbiodinium microadriaticum</name>
    <name type="common">Dinoflagellate</name>
    <name type="synonym">Zooxanthella microadriatica</name>
    <dbReference type="NCBI Taxonomy" id="2951"/>
    <lineage>
        <taxon>Eukaryota</taxon>
        <taxon>Sar</taxon>
        <taxon>Alveolata</taxon>
        <taxon>Dinophyceae</taxon>
        <taxon>Suessiales</taxon>
        <taxon>Symbiodiniaceae</taxon>
        <taxon>Symbiodinium</taxon>
    </lineage>
</organism>
<gene>
    <name evidence="3" type="ORF">AK812_SmicGene1157</name>
</gene>
<feature type="transmembrane region" description="Helical" evidence="2">
    <location>
        <begin position="490"/>
        <end position="509"/>
    </location>
</feature>
<feature type="transmembrane region" description="Helical" evidence="2">
    <location>
        <begin position="35"/>
        <end position="54"/>
    </location>
</feature>
<keyword evidence="2" id="KW-1133">Transmembrane helix</keyword>
<feature type="transmembrane region" description="Helical" evidence="2">
    <location>
        <begin position="265"/>
        <end position="287"/>
    </location>
</feature>
<sequence>MRSGLSRPETGEIVLPCYFLLLPVGSSVARFVPNALSSMLASGIYALILCVTLSGSGPVQGIRSAEEGHDLEPEETTRTTTEASCPVAAPNEDSRHIFVINAGYFQDLGLWQEWTLRAGSGCKGPSVGIAILTPEIDAVDPTNNSNVTITINDTLDVGDTLSVCASSHAGRCVAELRLPAGRKMLVDLFSGVLNSKTLRAFHSMQPNLAALFEVLLAAALIVVVFTVIWFVYLAHTALKAEQAWGLMETQDLSDRHLRLPKPSDIISQGLMDVLFFVIGCGLFALEGERLFRTYHDPSGVGYILVLCFPLLFGCFAVLRIFLATARCHLYYESLRNGLLLKFHVSSSRFDPLVLWFWLGIIITLGAALKVVWYEQSTFLMDVQALVVFASPIYYMTSSIMDIQYAENTALKSECILGLSGISKDEPVTVGAKNNIVPVHESVFVCLARSKQPVNSTSTTSEDASAERLSVSDLRWVAGVSRRTATGVNRLFLLLFDPTLVCTLLCLAMLSCTVCFRKITTKPEMLKLEVIGGVLATGFSPQMQDYSVFLERGGAFVAIHGQVDAAETARFSVLADGVAEANTTGAVLTQAFMVDHQERYPPQRSFVVADATTSNDYRIQMLHTGLLPSSVTFVAETTTGQTFRRCVPWGFLWTENYITLPGTTTSLSVEVEMLHYISDIPSGRPLGDRFSTIFLPNMTLEHCAHLYYVKQMVATWHTKHGCWAVVQPSWATCGATRSDLTAQFLTYTNSIVDGKACAKEHAKAKSGCVALKAKPGSSTMKASITSFLPKDDYTEFSAFSIETLVHQGDLNRSYSHMSNEDQYNPSKGIQLSYKPIINYNMFVAYGFIPDVTVWSTGFDFAAGTPRSVRAETMTILMISGDLDCSISSAEAEPLRAWEEPIPLKKVDPPSHPTCYFDSESEVCPFGWKKTTAFELPMEIFRVYSNMSNWEAMEVVGTRTCASLEQFQGPAGMEPFLVTPRLWIDPNIRVVPFLPTDPTLILPFGNEFDGSFCSVHVHHMGTLLRQVANGFNHSEDVPMLGLVFLLDKECSLEVTKVREYVDENNVLDWNDFQFQAGQEAAVCSYPVMAGAKICGGELETRALQFETAKFVHHNSVETEVLVRFHCGWFENPPVSVRLKLVDD</sequence>
<evidence type="ECO:0000313" key="3">
    <source>
        <dbReference type="EMBL" id="OLQ14698.1"/>
    </source>
</evidence>
<proteinExistence type="predicted"/>
<feature type="region of interest" description="Disordered" evidence="1">
    <location>
        <begin position="63"/>
        <end position="84"/>
    </location>
</feature>
<evidence type="ECO:0000313" key="4">
    <source>
        <dbReference type="Proteomes" id="UP000186817"/>
    </source>
</evidence>
<evidence type="ECO:0000256" key="2">
    <source>
        <dbReference type="SAM" id="Phobius"/>
    </source>
</evidence>
<accession>A0A1Q9F4T6</accession>
<keyword evidence="4" id="KW-1185">Reference proteome</keyword>
<keyword evidence="2" id="KW-0812">Transmembrane</keyword>
<feature type="compositionally biased region" description="Basic and acidic residues" evidence="1">
    <location>
        <begin position="64"/>
        <end position="77"/>
    </location>
</feature>
<dbReference type="EMBL" id="LSRX01000012">
    <property type="protein sequence ID" value="OLQ14698.1"/>
    <property type="molecule type" value="Genomic_DNA"/>
</dbReference>
<evidence type="ECO:0000256" key="1">
    <source>
        <dbReference type="SAM" id="MobiDB-lite"/>
    </source>
</evidence>
<feature type="transmembrane region" description="Helical" evidence="2">
    <location>
        <begin position="208"/>
        <end position="232"/>
    </location>
</feature>
<feature type="transmembrane region" description="Helical" evidence="2">
    <location>
        <begin position="352"/>
        <end position="372"/>
    </location>
</feature>
<comment type="caution">
    <text evidence="3">The sequence shown here is derived from an EMBL/GenBank/DDBJ whole genome shotgun (WGS) entry which is preliminary data.</text>
</comment>
<reference evidence="3 4" key="1">
    <citation type="submission" date="2016-02" db="EMBL/GenBank/DDBJ databases">
        <title>Genome analysis of coral dinoflagellate symbionts highlights evolutionary adaptations to a symbiotic lifestyle.</title>
        <authorList>
            <person name="Aranda M."/>
            <person name="Li Y."/>
            <person name="Liew Y.J."/>
            <person name="Baumgarten S."/>
            <person name="Simakov O."/>
            <person name="Wilson M."/>
            <person name="Piel J."/>
            <person name="Ashoor H."/>
            <person name="Bougouffa S."/>
            <person name="Bajic V.B."/>
            <person name="Ryu T."/>
            <person name="Ravasi T."/>
            <person name="Bayer T."/>
            <person name="Micklem G."/>
            <person name="Kim H."/>
            <person name="Bhak J."/>
            <person name="Lajeunesse T.C."/>
            <person name="Voolstra C.R."/>
        </authorList>
    </citation>
    <scope>NUCLEOTIDE SEQUENCE [LARGE SCALE GENOMIC DNA]</scope>
    <source>
        <strain evidence="3 4">CCMP2467</strain>
    </source>
</reference>
<dbReference type="Proteomes" id="UP000186817">
    <property type="component" value="Unassembled WGS sequence"/>
</dbReference>
<keyword evidence="2" id="KW-0472">Membrane</keyword>